<feature type="compositionally biased region" description="Polar residues" evidence="1">
    <location>
        <begin position="70"/>
        <end position="84"/>
    </location>
</feature>
<name>A0A2J6QKJ1_9HELO</name>
<dbReference type="AlphaFoldDB" id="A0A2J6QKJ1"/>
<gene>
    <name evidence="2" type="ORF">NA56DRAFT_697996</name>
</gene>
<dbReference type="Proteomes" id="UP000235672">
    <property type="component" value="Unassembled WGS sequence"/>
</dbReference>
<protein>
    <submittedName>
        <fullName evidence="2">Uncharacterized protein</fullName>
    </submittedName>
</protein>
<organism evidence="2 3">
    <name type="scientific">Hyaloscypha hepaticicola</name>
    <dbReference type="NCBI Taxonomy" id="2082293"/>
    <lineage>
        <taxon>Eukaryota</taxon>
        <taxon>Fungi</taxon>
        <taxon>Dikarya</taxon>
        <taxon>Ascomycota</taxon>
        <taxon>Pezizomycotina</taxon>
        <taxon>Leotiomycetes</taxon>
        <taxon>Helotiales</taxon>
        <taxon>Hyaloscyphaceae</taxon>
        <taxon>Hyaloscypha</taxon>
    </lineage>
</organism>
<feature type="region of interest" description="Disordered" evidence="1">
    <location>
        <begin position="1"/>
        <end position="89"/>
    </location>
</feature>
<evidence type="ECO:0000256" key="1">
    <source>
        <dbReference type="SAM" id="MobiDB-lite"/>
    </source>
</evidence>
<dbReference type="EMBL" id="KZ613467">
    <property type="protein sequence ID" value="PMD26757.1"/>
    <property type="molecule type" value="Genomic_DNA"/>
</dbReference>
<evidence type="ECO:0000313" key="2">
    <source>
        <dbReference type="EMBL" id="PMD26757.1"/>
    </source>
</evidence>
<feature type="compositionally biased region" description="Polar residues" evidence="1">
    <location>
        <begin position="43"/>
        <end position="57"/>
    </location>
</feature>
<sequence>MPQHSSSFQPNIIPSSLSPPPLDTFHHDHPPMHIHFLDLPSPFHSQSKSSTSFNSHSPTIPPPPQKRTPSLTSPSHGGTGTVTPESKRAQITMKNFYITTVWVLLLFQKKSNGE</sequence>
<evidence type="ECO:0000313" key="3">
    <source>
        <dbReference type="Proteomes" id="UP000235672"/>
    </source>
</evidence>
<keyword evidence="3" id="KW-1185">Reference proteome</keyword>
<accession>A0A2J6QKJ1</accession>
<feature type="compositionally biased region" description="Polar residues" evidence="1">
    <location>
        <begin position="1"/>
        <end position="13"/>
    </location>
</feature>
<proteinExistence type="predicted"/>
<reference evidence="2 3" key="1">
    <citation type="submission" date="2016-05" db="EMBL/GenBank/DDBJ databases">
        <title>A degradative enzymes factory behind the ericoid mycorrhizal symbiosis.</title>
        <authorList>
            <consortium name="DOE Joint Genome Institute"/>
            <person name="Martino E."/>
            <person name="Morin E."/>
            <person name="Grelet G."/>
            <person name="Kuo A."/>
            <person name="Kohler A."/>
            <person name="Daghino S."/>
            <person name="Barry K."/>
            <person name="Choi C."/>
            <person name="Cichocki N."/>
            <person name="Clum A."/>
            <person name="Copeland A."/>
            <person name="Hainaut M."/>
            <person name="Haridas S."/>
            <person name="Labutti K."/>
            <person name="Lindquist E."/>
            <person name="Lipzen A."/>
            <person name="Khouja H.-R."/>
            <person name="Murat C."/>
            <person name="Ohm R."/>
            <person name="Olson A."/>
            <person name="Spatafora J."/>
            <person name="Veneault-Fourrey C."/>
            <person name="Henrissat B."/>
            <person name="Grigoriev I."/>
            <person name="Martin F."/>
            <person name="Perotto S."/>
        </authorList>
    </citation>
    <scope>NUCLEOTIDE SEQUENCE [LARGE SCALE GENOMIC DNA]</scope>
    <source>
        <strain evidence="2 3">UAMH 7357</strain>
    </source>
</reference>